<reference evidence="3 4" key="1">
    <citation type="submission" date="2015-08" db="EMBL/GenBank/DDBJ databases">
        <title>Genomic sequence of Lactobacillus heilongjiangensis DSM 28069, isolated from Chinese traditional pickle.</title>
        <authorList>
            <person name="Jiang X."/>
            <person name="Zheng B."/>
            <person name="Cheng H."/>
        </authorList>
    </citation>
    <scope>NUCLEOTIDE SEQUENCE [LARGE SCALE GENOMIC DNA]</scope>
    <source>
        <strain evidence="3 4">DSM 28069</strain>
    </source>
</reference>
<dbReference type="OrthoDB" id="2295311at2"/>
<protein>
    <recommendedName>
        <fullName evidence="2">S-layer protein C-terminal domain-containing protein</fullName>
    </recommendedName>
</protein>
<dbReference type="Pfam" id="PF03217">
    <property type="entry name" value="SlpA"/>
    <property type="match status" value="2"/>
</dbReference>
<dbReference type="RefSeq" id="WP_041501663.1">
    <property type="nucleotide sequence ID" value="NZ_BJDV01000013.1"/>
</dbReference>
<sequence length="259" mass="28129">MKYVQKSLLVASLLAVGVSANANILTTTRVQAQDTRLNAGLSAIGDATIKITSAQAQLYDENGQPISRALNFDTEWKADYQNTLDSGIYYRVATNEYVKAADVQIIINTPGIAENNDQAMGQILLRDYNVTVAADAAQLYDMNGNPMTRALPKNSSWKVGIQNNLPSGTFYSVSTNEFVKANDVYLFQNSQPVSPNVNTVTVNTVGPAQVYDQNGQPIAGYALGSGTAWITDNFIVIDKVGYYRVANNEYVCITDVTSN</sequence>
<feature type="chain" id="PRO_5038660545" description="S-layer protein C-terminal domain-containing protein" evidence="1">
    <location>
        <begin position="23"/>
        <end position="259"/>
    </location>
</feature>
<name>A0A0K2LBX3_9LACO</name>
<evidence type="ECO:0000256" key="1">
    <source>
        <dbReference type="SAM" id="SignalP"/>
    </source>
</evidence>
<dbReference type="KEGG" id="lhi:JP39_05185"/>
<dbReference type="Proteomes" id="UP000061546">
    <property type="component" value="Chromosome"/>
</dbReference>
<organism evidence="3 4">
    <name type="scientific">Companilactobacillus heilongjiangensis</name>
    <dbReference type="NCBI Taxonomy" id="1074467"/>
    <lineage>
        <taxon>Bacteria</taxon>
        <taxon>Bacillati</taxon>
        <taxon>Bacillota</taxon>
        <taxon>Bacilli</taxon>
        <taxon>Lactobacillales</taxon>
        <taxon>Lactobacillaceae</taxon>
        <taxon>Companilactobacillus</taxon>
    </lineage>
</organism>
<gene>
    <name evidence="3" type="ORF">JP39_05185</name>
</gene>
<dbReference type="InterPro" id="IPR024968">
    <property type="entry name" value="SlpA_C_lactobacillus"/>
</dbReference>
<evidence type="ECO:0000313" key="4">
    <source>
        <dbReference type="Proteomes" id="UP000061546"/>
    </source>
</evidence>
<dbReference type="AlphaFoldDB" id="A0A0K2LBX3"/>
<feature type="domain" description="S-layer protein C-terminal" evidence="2">
    <location>
        <begin position="208"/>
        <end position="251"/>
    </location>
</feature>
<feature type="signal peptide" evidence="1">
    <location>
        <begin position="1"/>
        <end position="22"/>
    </location>
</feature>
<evidence type="ECO:0000259" key="2">
    <source>
        <dbReference type="Pfam" id="PF03217"/>
    </source>
</evidence>
<accession>A0A0K2LBX3</accession>
<keyword evidence="4" id="KW-1185">Reference proteome</keyword>
<feature type="domain" description="S-layer protein C-terminal" evidence="2">
    <location>
        <begin position="55"/>
        <end position="101"/>
    </location>
</feature>
<proteinExistence type="predicted"/>
<keyword evidence="1" id="KW-0732">Signal</keyword>
<evidence type="ECO:0000313" key="3">
    <source>
        <dbReference type="EMBL" id="ALB28801.1"/>
    </source>
</evidence>
<dbReference type="EMBL" id="CP012559">
    <property type="protein sequence ID" value="ALB28801.1"/>
    <property type="molecule type" value="Genomic_DNA"/>
</dbReference>